<evidence type="ECO:0000313" key="2">
    <source>
        <dbReference type="Proteomes" id="UP000266723"/>
    </source>
</evidence>
<dbReference type="Proteomes" id="UP000266723">
    <property type="component" value="Unassembled WGS sequence"/>
</dbReference>
<comment type="caution">
    <text evidence="1">The sequence shown here is derived from an EMBL/GenBank/DDBJ whole genome shotgun (WGS) entry which is preliminary data.</text>
</comment>
<protein>
    <submittedName>
        <fullName evidence="1">Uncharacterized protein</fullName>
    </submittedName>
</protein>
<keyword evidence="2" id="KW-1185">Reference proteome</keyword>
<organism evidence="1 2">
    <name type="scientific">Brassica cretica</name>
    <name type="common">Mustard</name>
    <dbReference type="NCBI Taxonomy" id="69181"/>
    <lineage>
        <taxon>Eukaryota</taxon>
        <taxon>Viridiplantae</taxon>
        <taxon>Streptophyta</taxon>
        <taxon>Embryophyta</taxon>
        <taxon>Tracheophyta</taxon>
        <taxon>Spermatophyta</taxon>
        <taxon>Magnoliopsida</taxon>
        <taxon>eudicotyledons</taxon>
        <taxon>Gunneridae</taxon>
        <taxon>Pentapetalae</taxon>
        <taxon>rosids</taxon>
        <taxon>malvids</taxon>
        <taxon>Brassicales</taxon>
        <taxon>Brassicaceae</taxon>
        <taxon>Brassiceae</taxon>
        <taxon>Brassica</taxon>
    </lineage>
</organism>
<gene>
    <name evidence="1" type="ORF">DY000_02042688</name>
</gene>
<dbReference type="EMBL" id="QGKV02001507">
    <property type="protein sequence ID" value="KAF3532229.1"/>
    <property type="molecule type" value="Genomic_DNA"/>
</dbReference>
<accession>A0ABQ7BJ02</accession>
<proteinExistence type="predicted"/>
<name>A0ABQ7BJ02_BRACR</name>
<evidence type="ECO:0000313" key="1">
    <source>
        <dbReference type="EMBL" id="KAF3532229.1"/>
    </source>
</evidence>
<sequence>MLALYQRQLYRKSRKSDWRVVLGEIHSSARVGAGGSHSLVSVQAQDWVSRDAVTRRYTGGSELGFCPGKLLGSYRDFQRRHLASLWIRAKGSEGRRLLKLCVVVKFPGGRGVLCLASIRFLEEIPSVRWKLSGGMRTWRVKLSLEWW</sequence>
<reference evidence="1 2" key="1">
    <citation type="journal article" date="2020" name="BMC Genomics">
        <title>Intraspecific diversification of the crop wild relative Brassica cretica Lam. using demographic model selection.</title>
        <authorList>
            <person name="Kioukis A."/>
            <person name="Michalopoulou V.A."/>
            <person name="Briers L."/>
            <person name="Pirintsos S."/>
            <person name="Studholme D.J."/>
            <person name="Pavlidis P."/>
            <person name="Sarris P.F."/>
        </authorList>
    </citation>
    <scope>NUCLEOTIDE SEQUENCE [LARGE SCALE GENOMIC DNA]</scope>
    <source>
        <strain evidence="2">cv. PFS-1207/04</strain>
    </source>
</reference>